<dbReference type="GO" id="GO:0009229">
    <property type="term" value="P:thiamine diphosphate biosynthetic process"/>
    <property type="evidence" value="ECO:0007669"/>
    <property type="project" value="UniProtKB-UniPathway"/>
</dbReference>
<evidence type="ECO:0000313" key="2">
    <source>
        <dbReference type="EMBL" id="NYT51118.1"/>
    </source>
</evidence>
<dbReference type="InterPro" id="IPR029056">
    <property type="entry name" value="Ribokinase-like"/>
</dbReference>
<dbReference type="GO" id="GO:0009228">
    <property type="term" value="P:thiamine biosynthetic process"/>
    <property type="evidence" value="ECO:0007669"/>
    <property type="project" value="TreeGrafter"/>
</dbReference>
<dbReference type="PANTHER" id="PTHR20858">
    <property type="entry name" value="PHOSPHOMETHYLPYRIMIDINE KINASE"/>
    <property type="match status" value="1"/>
</dbReference>
<dbReference type="Proteomes" id="UP000559809">
    <property type="component" value="Unassembled WGS sequence"/>
</dbReference>
<dbReference type="InterPro" id="IPR013749">
    <property type="entry name" value="PM/HMP-P_kinase-1"/>
</dbReference>
<evidence type="ECO:0000259" key="1">
    <source>
        <dbReference type="Pfam" id="PF08543"/>
    </source>
</evidence>
<dbReference type="SUPFAM" id="SSF53613">
    <property type="entry name" value="Ribokinase-like"/>
    <property type="match status" value="1"/>
</dbReference>
<dbReference type="PANTHER" id="PTHR20858:SF17">
    <property type="entry name" value="HYDROXYMETHYLPYRIMIDINE_PHOSPHOMETHYLPYRIMIDINE KINASE THI20-RELATED"/>
    <property type="match status" value="1"/>
</dbReference>
<protein>
    <submittedName>
        <fullName evidence="2">Bifunctional hydroxymethylpyrimidine kinase/phosphomethylpyrimidine kinase</fullName>
    </submittedName>
</protein>
<sequence>MASSKILTKDCAKLLPTRLAVHVSNPPLVLIFGPLDPSGSSSLPADAVTCSALGCHALCTLTALTVQDTARTEEIQPVAPELIDDQARCLLEDMTVQAIKVGPLYSAESASVLAQIAADYSHVPLVLHLQRLPDSGLNSELEEEDLLLAVFELLLPQTDIVVADHHMLEHWHAQGMFGDIDADRPAEALLQYGAKWVLSTGAPLRAGQGSYLLQGPDRETATWPWHAPANRLLDADGPLCCAITAALAQGRDMPGAVESAINASAAFTARHFQPGMGQRLINRSAA</sequence>
<dbReference type="GO" id="GO:0005829">
    <property type="term" value="C:cytosol"/>
    <property type="evidence" value="ECO:0007669"/>
    <property type="project" value="TreeGrafter"/>
</dbReference>
<dbReference type="Pfam" id="PF08543">
    <property type="entry name" value="Phos_pyr_kin"/>
    <property type="match status" value="1"/>
</dbReference>
<feature type="domain" description="Pyridoxamine kinase/Phosphomethylpyrimidine kinase" evidence="1">
    <location>
        <begin position="36"/>
        <end position="279"/>
    </location>
</feature>
<comment type="caution">
    <text evidence="2">The sequence shown here is derived from an EMBL/GenBank/DDBJ whole genome shotgun (WGS) entry which is preliminary data.</text>
</comment>
<dbReference type="GO" id="GO:0008972">
    <property type="term" value="F:phosphomethylpyrimidine kinase activity"/>
    <property type="evidence" value="ECO:0007669"/>
    <property type="project" value="TreeGrafter"/>
</dbReference>
<dbReference type="UniPathway" id="UPA00060">
    <property type="reaction ID" value="UER00138"/>
</dbReference>
<name>A0A853G1G1_9BURK</name>
<keyword evidence="2" id="KW-0808">Transferase</keyword>
<evidence type="ECO:0000313" key="3">
    <source>
        <dbReference type="Proteomes" id="UP000559809"/>
    </source>
</evidence>
<dbReference type="GO" id="GO:0008902">
    <property type="term" value="F:hydroxymethylpyrimidine kinase activity"/>
    <property type="evidence" value="ECO:0007669"/>
    <property type="project" value="TreeGrafter"/>
</dbReference>
<reference evidence="2 3" key="1">
    <citation type="submission" date="2020-07" db="EMBL/GenBank/DDBJ databases">
        <title>Taxonomic revisions and descriptions of new bacterial species based on genomic comparisons in the high-G+C-content subgroup of the family Alcaligenaceae.</title>
        <authorList>
            <person name="Szabo A."/>
            <person name="Felfoldi T."/>
        </authorList>
    </citation>
    <scope>NUCLEOTIDE SEQUENCE [LARGE SCALE GENOMIC DNA]</scope>
    <source>
        <strain evidence="2 3">LMG 24012</strain>
    </source>
</reference>
<gene>
    <name evidence="2" type="ORF">H0A72_17530</name>
</gene>
<accession>A0A853G1G1</accession>
<proteinExistence type="predicted"/>
<dbReference type="Gene3D" id="3.40.1190.20">
    <property type="match status" value="1"/>
</dbReference>
<organism evidence="2 3">
    <name type="scientific">Parapusillimonas granuli</name>
    <dbReference type="NCBI Taxonomy" id="380911"/>
    <lineage>
        <taxon>Bacteria</taxon>
        <taxon>Pseudomonadati</taxon>
        <taxon>Pseudomonadota</taxon>
        <taxon>Betaproteobacteria</taxon>
        <taxon>Burkholderiales</taxon>
        <taxon>Alcaligenaceae</taxon>
        <taxon>Parapusillimonas</taxon>
    </lineage>
</organism>
<keyword evidence="3" id="KW-1185">Reference proteome</keyword>
<keyword evidence="2" id="KW-0418">Kinase</keyword>
<dbReference type="AlphaFoldDB" id="A0A853G1G1"/>
<dbReference type="EMBL" id="JACCEM010000010">
    <property type="protein sequence ID" value="NYT51118.1"/>
    <property type="molecule type" value="Genomic_DNA"/>
</dbReference>